<gene>
    <name evidence="1" type="ORF">DPMN_157579</name>
</gene>
<organism evidence="1 2">
    <name type="scientific">Dreissena polymorpha</name>
    <name type="common">Zebra mussel</name>
    <name type="synonym">Mytilus polymorpha</name>
    <dbReference type="NCBI Taxonomy" id="45954"/>
    <lineage>
        <taxon>Eukaryota</taxon>
        <taxon>Metazoa</taxon>
        <taxon>Spiralia</taxon>
        <taxon>Lophotrochozoa</taxon>
        <taxon>Mollusca</taxon>
        <taxon>Bivalvia</taxon>
        <taxon>Autobranchia</taxon>
        <taxon>Heteroconchia</taxon>
        <taxon>Euheterodonta</taxon>
        <taxon>Imparidentia</taxon>
        <taxon>Neoheterodontei</taxon>
        <taxon>Myida</taxon>
        <taxon>Dreissenoidea</taxon>
        <taxon>Dreissenidae</taxon>
        <taxon>Dreissena</taxon>
    </lineage>
</organism>
<reference evidence="1" key="1">
    <citation type="journal article" date="2019" name="bioRxiv">
        <title>The Genome of the Zebra Mussel, Dreissena polymorpha: A Resource for Invasive Species Research.</title>
        <authorList>
            <person name="McCartney M.A."/>
            <person name="Auch B."/>
            <person name="Kono T."/>
            <person name="Mallez S."/>
            <person name="Zhang Y."/>
            <person name="Obille A."/>
            <person name="Becker A."/>
            <person name="Abrahante J.E."/>
            <person name="Garbe J."/>
            <person name="Badalamenti J.P."/>
            <person name="Herman A."/>
            <person name="Mangelson H."/>
            <person name="Liachko I."/>
            <person name="Sullivan S."/>
            <person name="Sone E.D."/>
            <person name="Koren S."/>
            <person name="Silverstein K.A.T."/>
            <person name="Beckman K.B."/>
            <person name="Gohl D.M."/>
        </authorList>
    </citation>
    <scope>NUCLEOTIDE SEQUENCE</scope>
    <source>
        <strain evidence="1">Duluth1</strain>
        <tissue evidence="1">Whole animal</tissue>
    </source>
</reference>
<dbReference type="AlphaFoldDB" id="A0A9D4EI57"/>
<evidence type="ECO:0000313" key="1">
    <source>
        <dbReference type="EMBL" id="KAH3779773.1"/>
    </source>
</evidence>
<protein>
    <submittedName>
        <fullName evidence="1">Uncharacterized protein</fullName>
    </submittedName>
</protein>
<evidence type="ECO:0000313" key="2">
    <source>
        <dbReference type="Proteomes" id="UP000828390"/>
    </source>
</evidence>
<name>A0A9D4EI57_DREPO</name>
<dbReference type="EMBL" id="JAIWYP010000008">
    <property type="protein sequence ID" value="KAH3779773.1"/>
    <property type="molecule type" value="Genomic_DNA"/>
</dbReference>
<proteinExistence type="predicted"/>
<keyword evidence="2" id="KW-1185">Reference proteome</keyword>
<comment type="caution">
    <text evidence="1">The sequence shown here is derived from an EMBL/GenBank/DDBJ whole genome shotgun (WGS) entry which is preliminary data.</text>
</comment>
<accession>A0A9D4EI57</accession>
<dbReference type="Proteomes" id="UP000828390">
    <property type="component" value="Unassembled WGS sequence"/>
</dbReference>
<reference evidence="1" key="2">
    <citation type="submission" date="2020-11" db="EMBL/GenBank/DDBJ databases">
        <authorList>
            <person name="McCartney M.A."/>
            <person name="Auch B."/>
            <person name="Kono T."/>
            <person name="Mallez S."/>
            <person name="Becker A."/>
            <person name="Gohl D.M."/>
            <person name="Silverstein K.A.T."/>
            <person name="Koren S."/>
            <person name="Bechman K.B."/>
            <person name="Herman A."/>
            <person name="Abrahante J.E."/>
            <person name="Garbe J."/>
        </authorList>
    </citation>
    <scope>NUCLEOTIDE SEQUENCE</scope>
    <source>
        <strain evidence="1">Duluth1</strain>
        <tissue evidence="1">Whole animal</tissue>
    </source>
</reference>
<sequence>MRTKCLSVSQFILDCVSATQDINSTWKRFSDGGQKISQDAVPSCQSCQRFDQPWINREIRKSTRLKKTSIQTSQAIK</sequence>